<evidence type="ECO:0000313" key="3">
    <source>
        <dbReference type="EMBL" id="EMC99280.1"/>
    </source>
</evidence>
<feature type="region of interest" description="Disordered" evidence="1">
    <location>
        <begin position="106"/>
        <end position="131"/>
    </location>
</feature>
<protein>
    <recommendedName>
        <fullName evidence="2">Pinin/SDK/MemA protein domain-containing protein</fullName>
    </recommendedName>
</protein>
<evidence type="ECO:0000313" key="4">
    <source>
        <dbReference type="Proteomes" id="UP000011761"/>
    </source>
</evidence>
<feature type="non-terminal residue" evidence="3">
    <location>
        <position position="131"/>
    </location>
</feature>
<feature type="compositionally biased region" description="Basic and acidic residues" evidence="1">
    <location>
        <begin position="19"/>
        <end position="47"/>
    </location>
</feature>
<dbReference type="AlphaFoldDB" id="M2NJF7"/>
<dbReference type="OrthoDB" id="330772at2759"/>
<organism evidence="3 4">
    <name type="scientific">Baudoinia panamericana (strain UAMH 10762)</name>
    <name type="common">Angels' share fungus</name>
    <name type="synonym">Baudoinia compniacensis (strain UAMH 10762)</name>
    <dbReference type="NCBI Taxonomy" id="717646"/>
    <lineage>
        <taxon>Eukaryota</taxon>
        <taxon>Fungi</taxon>
        <taxon>Dikarya</taxon>
        <taxon>Ascomycota</taxon>
        <taxon>Pezizomycotina</taxon>
        <taxon>Dothideomycetes</taxon>
        <taxon>Dothideomycetidae</taxon>
        <taxon>Mycosphaerellales</taxon>
        <taxon>Teratosphaeriaceae</taxon>
        <taxon>Baudoinia</taxon>
    </lineage>
</organism>
<evidence type="ECO:0000259" key="2">
    <source>
        <dbReference type="Pfam" id="PF04696"/>
    </source>
</evidence>
<dbReference type="EMBL" id="KB445552">
    <property type="protein sequence ID" value="EMC99280.1"/>
    <property type="molecule type" value="Genomic_DNA"/>
</dbReference>
<reference evidence="3 4" key="1">
    <citation type="journal article" date="2012" name="PLoS Pathog.">
        <title>Diverse lifestyles and strategies of plant pathogenesis encoded in the genomes of eighteen Dothideomycetes fungi.</title>
        <authorList>
            <person name="Ohm R.A."/>
            <person name="Feau N."/>
            <person name="Henrissat B."/>
            <person name="Schoch C.L."/>
            <person name="Horwitz B.A."/>
            <person name="Barry K.W."/>
            <person name="Condon B.J."/>
            <person name="Copeland A.C."/>
            <person name="Dhillon B."/>
            <person name="Glaser F."/>
            <person name="Hesse C.N."/>
            <person name="Kosti I."/>
            <person name="LaButti K."/>
            <person name="Lindquist E.A."/>
            <person name="Lucas S."/>
            <person name="Salamov A.A."/>
            <person name="Bradshaw R.E."/>
            <person name="Ciuffetti L."/>
            <person name="Hamelin R.C."/>
            <person name="Kema G.H.J."/>
            <person name="Lawrence C."/>
            <person name="Scott J.A."/>
            <person name="Spatafora J.W."/>
            <person name="Turgeon B.G."/>
            <person name="de Wit P.J.G.M."/>
            <person name="Zhong S."/>
            <person name="Goodwin S.B."/>
            <person name="Grigoriev I.V."/>
        </authorList>
    </citation>
    <scope>NUCLEOTIDE SEQUENCE [LARGE SCALE GENOMIC DNA]</scope>
    <source>
        <strain evidence="3 4">UAMH 10762</strain>
    </source>
</reference>
<dbReference type="InterPro" id="IPR006786">
    <property type="entry name" value="Pinin_SDK_MemA"/>
</dbReference>
<name>M2NJF7_BAUPA</name>
<proteinExistence type="predicted"/>
<dbReference type="GeneID" id="19115853"/>
<dbReference type="Pfam" id="PF04696">
    <property type="entry name" value="Pinin_SDK_memA"/>
    <property type="match status" value="1"/>
</dbReference>
<feature type="region of interest" description="Disordered" evidence="1">
    <location>
        <begin position="1"/>
        <end position="47"/>
    </location>
</feature>
<feature type="domain" description="Pinin/SDK/MemA protein" evidence="2">
    <location>
        <begin position="1"/>
        <end position="112"/>
    </location>
</feature>
<feature type="non-terminal residue" evidence="3">
    <location>
        <position position="1"/>
    </location>
</feature>
<dbReference type="HOGENOM" id="CLU_1932490_0_0_1"/>
<evidence type="ECO:0000256" key="1">
    <source>
        <dbReference type="SAM" id="MobiDB-lite"/>
    </source>
</evidence>
<accession>M2NJF7</accession>
<dbReference type="RefSeq" id="XP_007673692.1">
    <property type="nucleotide sequence ID" value="XM_007675502.1"/>
</dbReference>
<dbReference type="Proteomes" id="UP000011761">
    <property type="component" value="Unassembled WGS sequence"/>
</dbReference>
<feature type="compositionally biased region" description="Basic and acidic residues" evidence="1">
    <location>
        <begin position="109"/>
        <end position="131"/>
    </location>
</feature>
<gene>
    <name evidence="3" type="ORF">BAUCODRAFT_60616</name>
</gene>
<dbReference type="OMA" id="NEDSHME"/>
<sequence>EKQRSKRLFGALLGNLNQPRDRTSTRRQEIEARRKAELQRQDDERLEDKQRRLESLAEHRRRKQWDVDEDNMRFRHKSMLDAANFFMTSAEPKIMYRPWELRPDEEDRVEQQLEEAQKQVDEEVDLFEARR</sequence>
<dbReference type="KEGG" id="bcom:BAUCODRAFT_60616"/>
<dbReference type="STRING" id="717646.M2NJF7"/>
<keyword evidence="4" id="KW-1185">Reference proteome</keyword>
<dbReference type="eggNOG" id="KOG3756">
    <property type="taxonomic scope" value="Eukaryota"/>
</dbReference>